<dbReference type="InterPro" id="IPR054722">
    <property type="entry name" value="PolX-like_BBD"/>
</dbReference>
<reference evidence="2" key="1">
    <citation type="submission" date="2019-08" db="EMBL/GenBank/DDBJ databases">
        <title>The genome of the North American firefly Photinus pyralis.</title>
        <authorList>
            <consortium name="Photinus pyralis genome working group"/>
            <person name="Fallon T.R."/>
            <person name="Sander Lower S.E."/>
            <person name="Weng J.-K."/>
        </authorList>
    </citation>
    <scope>NUCLEOTIDE SEQUENCE</scope>
    <source>
        <strain evidence="2">TRF0915ILg1</strain>
        <tissue evidence="2">Whole body</tissue>
    </source>
</reference>
<organism evidence="2 3">
    <name type="scientific">Ignelater luminosus</name>
    <name type="common">Cucubano</name>
    <name type="synonym">Pyrophorus luminosus</name>
    <dbReference type="NCBI Taxonomy" id="2038154"/>
    <lineage>
        <taxon>Eukaryota</taxon>
        <taxon>Metazoa</taxon>
        <taxon>Ecdysozoa</taxon>
        <taxon>Arthropoda</taxon>
        <taxon>Hexapoda</taxon>
        <taxon>Insecta</taxon>
        <taxon>Pterygota</taxon>
        <taxon>Neoptera</taxon>
        <taxon>Endopterygota</taxon>
        <taxon>Coleoptera</taxon>
        <taxon>Polyphaga</taxon>
        <taxon>Elateriformia</taxon>
        <taxon>Elateroidea</taxon>
        <taxon>Elateridae</taxon>
        <taxon>Agrypninae</taxon>
        <taxon>Pyrophorini</taxon>
        <taxon>Ignelater</taxon>
    </lineage>
</organism>
<dbReference type="AlphaFoldDB" id="A0A8K0FZC8"/>
<name>A0A8K0FZC8_IGNLU</name>
<feature type="domain" description="Retrovirus-related Pol polyprotein from transposon TNT 1-94-like beta-barrel" evidence="1">
    <location>
        <begin position="4"/>
        <end position="56"/>
    </location>
</feature>
<protein>
    <recommendedName>
        <fullName evidence="1">Retrovirus-related Pol polyprotein from transposon TNT 1-94-like beta-barrel domain-containing protein</fullName>
    </recommendedName>
</protein>
<proteinExistence type="predicted"/>
<sequence>MVPDSGSTDHMSGNREWIESLRPCSRDVQISDGSIIKAEAIGKVRNKIANEVNSTIVYEVDEEESCETGGSLEEVINEEEVITEIHEAEIEENQDIKEKKRRKQGWCILSAVSLDENLTYDEATSEPVREYWKPAMGEEIKALSDNDVQAINNN</sequence>
<evidence type="ECO:0000259" key="1">
    <source>
        <dbReference type="Pfam" id="PF22936"/>
    </source>
</evidence>
<dbReference type="Proteomes" id="UP000801492">
    <property type="component" value="Unassembled WGS sequence"/>
</dbReference>
<gene>
    <name evidence="2" type="ORF">ILUMI_25760</name>
</gene>
<accession>A0A8K0FZC8</accession>
<dbReference type="EMBL" id="VTPC01090970">
    <property type="protein sequence ID" value="KAF2880426.1"/>
    <property type="molecule type" value="Genomic_DNA"/>
</dbReference>
<keyword evidence="3" id="KW-1185">Reference proteome</keyword>
<comment type="caution">
    <text evidence="2">The sequence shown here is derived from an EMBL/GenBank/DDBJ whole genome shotgun (WGS) entry which is preliminary data.</text>
</comment>
<evidence type="ECO:0000313" key="3">
    <source>
        <dbReference type="Proteomes" id="UP000801492"/>
    </source>
</evidence>
<evidence type="ECO:0000313" key="2">
    <source>
        <dbReference type="EMBL" id="KAF2880426.1"/>
    </source>
</evidence>
<dbReference type="Pfam" id="PF22936">
    <property type="entry name" value="Pol_BBD"/>
    <property type="match status" value="1"/>
</dbReference>